<name>A0A0U2V6X0_9GAMM</name>
<proteinExistence type="predicted"/>
<protein>
    <submittedName>
        <fullName evidence="1">Uncharacterized protein</fullName>
    </submittedName>
</protein>
<dbReference type="OrthoDB" id="9004810at2"/>
<dbReference type="Proteomes" id="UP000065261">
    <property type="component" value="Chromosome I"/>
</dbReference>
<evidence type="ECO:0000313" key="2">
    <source>
        <dbReference type="Proteomes" id="UP000065261"/>
    </source>
</evidence>
<evidence type="ECO:0000313" key="1">
    <source>
        <dbReference type="EMBL" id="ALS33549.1"/>
    </source>
</evidence>
<reference evidence="1 2" key="1">
    <citation type="submission" date="2015-03" db="EMBL/GenBank/DDBJ databases">
        <authorList>
            <person name="Murphy D."/>
        </authorList>
    </citation>
    <scope>NUCLEOTIDE SEQUENCE [LARGE SCALE GENOMIC DNA]</scope>
    <source>
        <strain evidence="1 2">KMM 520</strain>
    </source>
</reference>
<dbReference type="InterPro" id="IPR027417">
    <property type="entry name" value="P-loop_NTPase"/>
</dbReference>
<dbReference type="PATRIC" id="fig|1315283.4.peg.2141"/>
<dbReference type="KEGG" id="ptn:PTRA_a2459"/>
<accession>A0A0U2V6X0</accession>
<organism evidence="1">
    <name type="scientific">Pseudoalteromonas translucida KMM 520</name>
    <dbReference type="NCBI Taxonomy" id="1315283"/>
    <lineage>
        <taxon>Bacteria</taxon>
        <taxon>Pseudomonadati</taxon>
        <taxon>Pseudomonadota</taxon>
        <taxon>Gammaproteobacteria</taxon>
        <taxon>Alteromonadales</taxon>
        <taxon>Pseudoalteromonadaceae</taxon>
        <taxon>Pseudoalteromonas</taxon>
    </lineage>
</organism>
<sequence length="1346" mass="155239">MTSNIYLQRTLENDEQIYAEDELLSVSKCVIILAEPGAGKTEFLKSLASKANTNPVTASKYLYSSKLFRDFLVIDALDELSKIDNCGIHKLLAKVIESKPETLIISSRSSEWSSDSAQAVIEYLECVPLVLRLREFNELEQRKIFDHHLPDEDFDNFYTEVSRFNLDVLLPNPQFLKMFADAYIESNRKFKSKSSIFEKAVEHLAKELNPSAKRRTGIDFAYKKKIELASEVFSKTLLSGAEGVSVSDLSEEYLYPNINALIREGLDLSSIIDSRLFKLADDVDQHRAVHKIIAEYCAAQYLVKRIQSNQDPLTLRVCKTVIVSNNIVRDELRGMLGWMATLGGLALQHEIIKLDPYAVLANGDPSQLDRSSKRLLLSQLTQIEKNDPYFRRGDFWRRYSTVGFFDKNMAEDIKPILENKSDGHLRDLVLTIIKESQVIEHLSPNLINILFEPNERLDTRRLAMECLFSLIDSDDIKILETLISESSNTSLNIAAKGIEFLGANSIDLGILKRFFRACSNLYPTEKTSLDDRRLQGNRYFINKLVWTLSAENTERLLNFLTDELTCSCGKEYYECFCRDGISKLVGKLLDHYFDITSLPYNPEQIWGWLKNLNYHREGSDNFCKSVKAIRENKDLRQGLFKTAFSGITERKKIYDLKQSRFEPYCGAHSGLCFSVEDIEYLINLAFEENNLELWSTFITRHYYFQHNKLKLNNQIRSIMRKHANQKLEFMREWAKANNTDYSIGLQIRKRNSKFNRLDRKNKKCESKNRADNISFIQRNRALIESGGHFGWLVNFSECLLFEPENIQKEFGDEELVRTSLKNCTSLIAPDVPDLRKLAELRSLSQWLLIETVLYALCIETIRMQGNLGNISKQILTAVKTRCNIYYDAVTEDERGLLKCEIDRLLFPDVTSKENYLKEYVEPQLDKFKCEHPEVEVLRDDEIFSEFKANLPLEWLNKYSGLSYYALDILFDLAVHYGDKEQLKGLILIRCDEWLGRIESPHIDKSEEKIIQFWFLRAFYFLNLCDSQKLFNFLTQKKSSIFLFEGISSSLNSGSRDTFPSLSSDKIYLLLDRFIEDWPQVNLPSSYGTSSPDGERAYRFLVDISWQIELDASERTIHIIEQLIEDSRFQVMCQNLKSMRANQIRALAMRNFIPPNISKVIDLLDNCEIVTVEGLRDRVLYELDKYQKDIKGGEFNPGNRFYSQGGVRLDEVSSVEIIADYLKPRLEADSIVINAEHQTKDKNRIDITASKVMDGIRRLLVIEAKGQWHTELFSAAGNQLAERYSIHPDAEGQGIYLVIWFGAEEKVANRKQHGLKSADELKAKLENDLPKNLVGLIDIFVLDVSKD</sequence>
<dbReference type="RefSeq" id="WP_058373768.1">
    <property type="nucleotide sequence ID" value="NZ_CP011034.1"/>
</dbReference>
<dbReference type="SUPFAM" id="SSF52540">
    <property type="entry name" value="P-loop containing nucleoside triphosphate hydrolases"/>
    <property type="match status" value="1"/>
</dbReference>
<dbReference type="EMBL" id="CP011034">
    <property type="protein sequence ID" value="ALS33549.1"/>
    <property type="molecule type" value="Genomic_DNA"/>
</dbReference>
<gene>
    <name evidence="1" type="ORF">PTRA_a2459</name>
</gene>